<gene>
    <name evidence="1" type="ORF">Q4F19_15940</name>
</gene>
<name>A0ABT8YC25_9SPHN</name>
<protein>
    <recommendedName>
        <fullName evidence="3">Carboxymuconolactone decarboxylase-like domain-containing protein</fullName>
    </recommendedName>
</protein>
<dbReference type="Pfam" id="PF20333">
    <property type="entry name" value="DUF6628"/>
    <property type="match status" value="1"/>
</dbReference>
<dbReference type="RefSeq" id="WP_303544539.1">
    <property type="nucleotide sequence ID" value="NZ_JAUOTP010000008.1"/>
</dbReference>
<dbReference type="EMBL" id="JAUOTP010000008">
    <property type="protein sequence ID" value="MDO6415882.1"/>
    <property type="molecule type" value="Genomic_DNA"/>
</dbReference>
<accession>A0ABT8YC25</accession>
<dbReference type="InterPro" id="IPR046736">
    <property type="entry name" value="DUF6628"/>
</dbReference>
<evidence type="ECO:0000313" key="1">
    <source>
        <dbReference type="EMBL" id="MDO6415882.1"/>
    </source>
</evidence>
<organism evidence="1 2">
    <name type="scientific">Sphingomonas natans</name>
    <dbReference type="NCBI Taxonomy" id="3063330"/>
    <lineage>
        <taxon>Bacteria</taxon>
        <taxon>Pseudomonadati</taxon>
        <taxon>Pseudomonadota</taxon>
        <taxon>Alphaproteobacteria</taxon>
        <taxon>Sphingomonadales</taxon>
        <taxon>Sphingomonadaceae</taxon>
        <taxon>Sphingomonas</taxon>
    </lineage>
</organism>
<sequence>MRESHSQAAGMLPFTVPESAYARLLLYAVRRMAAGGLDDAFAAQAMIGGFGVNFRRPLVLLRAFMGESARVAGKRLMVAPCCCGRMTGDERALLSAVALAQEQPEMAHDRLAETLGVKCCVGLLTSAQAVAASFADLGMPLTLALEV</sequence>
<dbReference type="Proteomes" id="UP001169764">
    <property type="component" value="Unassembled WGS sequence"/>
</dbReference>
<evidence type="ECO:0000313" key="2">
    <source>
        <dbReference type="Proteomes" id="UP001169764"/>
    </source>
</evidence>
<proteinExistence type="predicted"/>
<comment type="caution">
    <text evidence="1">The sequence shown here is derived from an EMBL/GenBank/DDBJ whole genome shotgun (WGS) entry which is preliminary data.</text>
</comment>
<reference evidence="1" key="1">
    <citation type="submission" date="2023-07" db="EMBL/GenBank/DDBJ databases">
        <authorList>
            <person name="Kim M."/>
        </authorList>
    </citation>
    <scope>NUCLEOTIDE SEQUENCE</scope>
    <source>
        <strain evidence="1">BIUV-7</strain>
    </source>
</reference>
<evidence type="ECO:0008006" key="3">
    <source>
        <dbReference type="Google" id="ProtNLM"/>
    </source>
</evidence>
<keyword evidence="2" id="KW-1185">Reference proteome</keyword>